<reference evidence="1 2" key="1">
    <citation type="submission" date="2018-06" db="EMBL/GenBank/DDBJ databases">
        <title>Comparative genomics reveals the genomic features of Rhizophagus irregularis, R. cerebriforme, R. diaphanum and Gigaspora rosea, and their symbiotic lifestyle signature.</title>
        <authorList>
            <person name="Morin E."/>
            <person name="San Clemente H."/>
            <person name="Chen E.C.H."/>
            <person name="De La Providencia I."/>
            <person name="Hainaut M."/>
            <person name="Kuo A."/>
            <person name="Kohler A."/>
            <person name="Murat C."/>
            <person name="Tang N."/>
            <person name="Roy S."/>
            <person name="Loubradou J."/>
            <person name="Henrissat B."/>
            <person name="Grigoriev I.V."/>
            <person name="Corradi N."/>
            <person name="Roux C."/>
            <person name="Martin F.M."/>
        </authorList>
    </citation>
    <scope>NUCLEOTIDE SEQUENCE [LARGE SCALE GENOMIC DNA]</scope>
    <source>
        <strain evidence="1 2">DAOM 227022</strain>
    </source>
</reference>
<feature type="non-terminal residue" evidence="1">
    <location>
        <position position="1"/>
    </location>
</feature>
<dbReference type="Proteomes" id="UP000265703">
    <property type="component" value="Unassembled WGS sequence"/>
</dbReference>
<dbReference type="OrthoDB" id="2403411at2759"/>
<dbReference type="STRING" id="658196.A0A397SWL0"/>
<comment type="caution">
    <text evidence="1">The sequence shown here is derived from an EMBL/GenBank/DDBJ whole genome shotgun (WGS) entry which is preliminary data.</text>
</comment>
<name>A0A397SWL0_9GLOM</name>
<evidence type="ECO:0000313" key="2">
    <source>
        <dbReference type="Proteomes" id="UP000265703"/>
    </source>
</evidence>
<sequence>EQEAFHSKPYDFSIPNNIDYFNKTSSQNYANTSKESSILKDDGEKLSNALNELQINSDKEEIYDDKNFHAEEQDELEIPDGKY</sequence>
<dbReference type="AlphaFoldDB" id="A0A397SWL0"/>
<keyword evidence="2" id="KW-1185">Reference proteome</keyword>
<gene>
    <name evidence="1" type="ORF">C1645_827989</name>
</gene>
<accession>A0A397SWL0</accession>
<proteinExistence type="predicted"/>
<dbReference type="EMBL" id="QKYT01000316">
    <property type="protein sequence ID" value="RIA87281.1"/>
    <property type="molecule type" value="Genomic_DNA"/>
</dbReference>
<evidence type="ECO:0000313" key="1">
    <source>
        <dbReference type="EMBL" id="RIA87281.1"/>
    </source>
</evidence>
<organism evidence="1 2">
    <name type="scientific">Glomus cerebriforme</name>
    <dbReference type="NCBI Taxonomy" id="658196"/>
    <lineage>
        <taxon>Eukaryota</taxon>
        <taxon>Fungi</taxon>
        <taxon>Fungi incertae sedis</taxon>
        <taxon>Mucoromycota</taxon>
        <taxon>Glomeromycotina</taxon>
        <taxon>Glomeromycetes</taxon>
        <taxon>Glomerales</taxon>
        <taxon>Glomeraceae</taxon>
        <taxon>Glomus</taxon>
    </lineage>
</organism>
<protein>
    <submittedName>
        <fullName evidence="1">Uncharacterized protein</fullName>
    </submittedName>
</protein>